<protein>
    <recommendedName>
        <fullName evidence="4">Mannosylglycerate hydrolase MGH1-like glycoside hydrolase domain-containing protein</fullName>
    </recommendedName>
</protein>
<dbReference type="GO" id="GO:0004573">
    <property type="term" value="F:Glc3Man9GlcNAc2 oligosaccharide glucosidase activity"/>
    <property type="evidence" value="ECO:0007669"/>
    <property type="project" value="InterPro"/>
</dbReference>
<dbReference type="PANTHER" id="PTHR10412:SF11">
    <property type="entry name" value="MANNOSYL-OLIGOSACCHARIDE GLUCOSIDASE"/>
    <property type="match status" value="1"/>
</dbReference>
<dbReference type="RefSeq" id="WP_013703975.1">
    <property type="nucleotide sequence ID" value="NC_015387.1"/>
</dbReference>
<dbReference type="EMBL" id="CP002630">
    <property type="protein sequence ID" value="AEB11928.1"/>
    <property type="molecule type" value="Genomic_DNA"/>
</dbReference>
<dbReference type="GO" id="GO:0006487">
    <property type="term" value="P:protein N-linked glycosylation"/>
    <property type="evidence" value="ECO:0007669"/>
    <property type="project" value="TreeGrafter"/>
</dbReference>
<dbReference type="InterPro" id="IPR054491">
    <property type="entry name" value="MGH1-like_GH"/>
</dbReference>
<keyword evidence="3" id="KW-0326">Glycosidase</keyword>
<dbReference type="Pfam" id="PF22422">
    <property type="entry name" value="MGH1-like_GH"/>
    <property type="match status" value="1"/>
</dbReference>
<dbReference type="InterPro" id="IPR012341">
    <property type="entry name" value="6hp_glycosidase-like_sf"/>
</dbReference>
<dbReference type="HOGENOM" id="CLU_015270_1_0_0"/>
<dbReference type="OrthoDB" id="9798687at2"/>
<keyword evidence="2" id="KW-0378">Hydrolase</keyword>
<dbReference type="Proteomes" id="UP000007030">
    <property type="component" value="Chromosome"/>
</dbReference>
<evidence type="ECO:0000313" key="5">
    <source>
        <dbReference type="EMBL" id="AEB11928.1"/>
    </source>
</evidence>
<dbReference type="GO" id="GO:0009311">
    <property type="term" value="P:oligosaccharide metabolic process"/>
    <property type="evidence" value="ECO:0007669"/>
    <property type="project" value="InterPro"/>
</dbReference>
<dbReference type="Gene3D" id="1.50.10.10">
    <property type="match status" value="1"/>
</dbReference>
<reference evidence="5 6" key="1">
    <citation type="journal article" date="2012" name="Stand. Genomic Sci.">
        <title>Complete genome sequence of the aerobic, heterotroph Marinithermus hydrothermalis type strain (T1(T)) from a deep-sea hydrothermal vent chimney.</title>
        <authorList>
            <person name="Copeland A."/>
            <person name="Gu W."/>
            <person name="Yasawong M."/>
            <person name="Lapidus A."/>
            <person name="Lucas S."/>
            <person name="Deshpande S."/>
            <person name="Pagani I."/>
            <person name="Tapia R."/>
            <person name="Cheng J.F."/>
            <person name="Goodwin L.A."/>
            <person name="Pitluck S."/>
            <person name="Liolios K."/>
            <person name="Ivanova N."/>
            <person name="Mavromatis K."/>
            <person name="Mikhailova N."/>
            <person name="Pati A."/>
            <person name="Chen A."/>
            <person name="Palaniappan K."/>
            <person name="Land M."/>
            <person name="Pan C."/>
            <person name="Brambilla E.M."/>
            <person name="Rohde M."/>
            <person name="Tindall B.J."/>
            <person name="Sikorski J."/>
            <person name="Goker M."/>
            <person name="Detter J.C."/>
            <person name="Bristow J."/>
            <person name="Eisen J.A."/>
            <person name="Markowitz V."/>
            <person name="Hugenholtz P."/>
            <person name="Kyrpides N.C."/>
            <person name="Klenk H.P."/>
            <person name="Woyke T."/>
        </authorList>
    </citation>
    <scope>NUCLEOTIDE SEQUENCE [LARGE SCALE GENOMIC DNA]</scope>
    <source>
        <strain evidence="6">DSM 14884 / JCM 11576 / T1</strain>
    </source>
</reference>
<dbReference type="AlphaFoldDB" id="F2NQJ0"/>
<comment type="similarity">
    <text evidence="1">Belongs to the glycosyl hydrolase 63 family.</text>
</comment>
<sequence length="428" mass="50173">MGGLYEQAVQVLRNNDRGGFTAPAQGLYPYQWLWDSGFNAMGWLHLDERRAWQELFSLFEGQWPDGMVPHIVFHKKQESYFPGPEVWGTVGRGCASSVITQPPILATAVRYLYEHARDHAFARESAKALYPRILAYHRWLYQARDPNRTGLVAVVHPWATGMDNSPAWDEPLRRVPTEGVPPYERKDLLYAKPEERPRKEEYDRYLWLLYFFRRLNFDQRAIFRESPFKVIDVGFNAILHRANQDLYALAVMLGEEPHEIQEWIVEAQVGFQALWDREDNFYYSLDLITGRRIRVKTSAGFLPLFAGIPGEGRARRLAEHFREWVRHVRYALPSVHPLEPSFEGTRYWRGPVWVNVNWMLAEAFWDYGYDDLAERLRNDTLELIRRFGFREYYHPKTGEGRGGKDFSWTAALALVWRLLTRDEDAPAA</sequence>
<evidence type="ECO:0000256" key="2">
    <source>
        <dbReference type="ARBA" id="ARBA00022801"/>
    </source>
</evidence>
<dbReference type="eggNOG" id="COG1626">
    <property type="taxonomic scope" value="Bacteria"/>
</dbReference>
<evidence type="ECO:0000313" key="6">
    <source>
        <dbReference type="Proteomes" id="UP000007030"/>
    </source>
</evidence>
<evidence type="ECO:0000256" key="3">
    <source>
        <dbReference type="ARBA" id="ARBA00023295"/>
    </source>
</evidence>
<proteinExistence type="inferred from homology"/>
<organism evidence="5 6">
    <name type="scientific">Marinithermus hydrothermalis (strain DSM 14884 / JCM 11576 / T1)</name>
    <dbReference type="NCBI Taxonomy" id="869210"/>
    <lineage>
        <taxon>Bacteria</taxon>
        <taxon>Thermotogati</taxon>
        <taxon>Deinococcota</taxon>
        <taxon>Deinococci</taxon>
        <taxon>Thermales</taxon>
        <taxon>Thermaceae</taxon>
        <taxon>Marinithermus</taxon>
    </lineage>
</organism>
<dbReference type="KEGG" id="mhd:Marky_1188"/>
<feature type="domain" description="Mannosylglycerate hydrolase MGH1-like glycoside hydrolase" evidence="4">
    <location>
        <begin position="28"/>
        <end position="409"/>
    </location>
</feature>
<evidence type="ECO:0000259" key="4">
    <source>
        <dbReference type="Pfam" id="PF22422"/>
    </source>
</evidence>
<dbReference type="PANTHER" id="PTHR10412">
    <property type="entry name" value="MANNOSYL-OLIGOSACCHARIDE GLUCOSIDASE"/>
    <property type="match status" value="1"/>
</dbReference>
<keyword evidence="6" id="KW-1185">Reference proteome</keyword>
<dbReference type="STRING" id="869210.Marky_1188"/>
<name>F2NQJ0_MARHT</name>
<dbReference type="InterPro" id="IPR008928">
    <property type="entry name" value="6-hairpin_glycosidase_sf"/>
</dbReference>
<accession>F2NQJ0</accession>
<gene>
    <name evidence="5" type="ordered locus">Marky_1188</name>
</gene>
<dbReference type="SUPFAM" id="SSF48208">
    <property type="entry name" value="Six-hairpin glycosidases"/>
    <property type="match status" value="1"/>
</dbReference>
<dbReference type="InterPro" id="IPR004888">
    <property type="entry name" value="Glycoside_hydrolase_63"/>
</dbReference>
<evidence type="ECO:0000256" key="1">
    <source>
        <dbReference type="ARBA" id="ARBA00010833"/>
    </source>
</evidence>